<comment type="caution">
    <text evidence="3">The sequence shown here is derived from an EMBL/GenBank/DDBJ whole genome shotgun (WGS) entry which is preliminary data.</text>
</comment>
<dbReference type="AlphaFoldDB" id="A0A418MMT3"/>
<organism evidence="3 4">
    <name type="scientific">Micromonospora radicis</name>
    <dbReference type="NCBI Taxonomy" id="1894971"/>
    <lineage>
        <taxon>Bacteria</taxon>
        <taxon>Bacillati</taxon>
        <taxon>Actinomycetota</taxon>
        <taxon>Actinomycetes</taxon>
        <taxon>Micromonosporales</taxon>
        <taxon>Micromonosporaceae</taxon>
        <taxon>Micromonospora</taxon>
    </lineage>
</organism>
<dbReference type="Proteomes" id="UP000283832">
    <property type="component" value="Unassembled WGS sequence"/>
</dbReference>
<dbReference type="Pfam" id="PF10756">
    <property type="entry name" value="bPH_6"/>
    <property type="match status" value="1"/>
</dbReference>
<feature type="domain" description="Low molecular weight protein antigen 6 PH" evidence="2">
    <location>
        <begin position="65"/>
        <end position="107"/>
    </location>
</feature>
<dbReference type="EMBL" id="QXEC01000046">
    <property type="protein sequence ID" value="RIV30241.1"/>
    <property type="molecule type" value="Genomic_DNA"/>
</dbReference>
<reference evidence="3 4" key="1">
    <citation type="submission" date="2018-08" db="EMBL/GenBank/DDBJ databases">
        <title>Jishengella sp. nov., isolated from a root of Azadirachta indica A. Juss. var. siamensis Valenton.</title>
        <authorList>
            <person name="Kuncharoen N."/>
            <person name="Tanasupawat S."/>
            <person name="Kudo T."/>
            <person name="Ohkuma M."/>
        </authorList>
    </citation>
    <scope>NUCLEOTIDE SEQUENCE [LARGE SCALE GENOMIC DNA]</scope>
    <source>
        <strain evidence="3 4">AZ1-13</strain>
    </source>
</reference>
<gene>
    <name evidence="3" type="ORF">D2L64_26205</name>
</gene>
<name>A0A418MMT3_9ACTN</name>
<keyword evidence="1" id="KW-0472">Membrane</keyword>
<evidence type="ECO:0000313" key="4">
    <source>
        <dbReference type="Proteomes" id="UP000283832"/>
    </source>
</evidence>
<keyword evidence="4" id="KW-1185">Reference proteome</keyword>
<evidence type="ECO:0000256" key="1">
    <source>
        <dbReference type="SAM" id="Phobius"/>
    </source>
</evidence>
<sequence>MFTAMRARASWRSWPWNLFLFSCCLVLLLLCGAVAVTESAIPAKIIFWIMAAGLTLSAGRSLTLGVTAREDGILVRELLRTTLIPWAEVETIELEDQSTGLAGLLDAEAPTVTVRMPDGNMNEIELNVLGTYRFLAFLSPGRRAVDGLKAAHDQWRAGE</sequence>
<accession>A0A418MMT3</accession>
<keyword evidence="1" id="KW-0812">Transmembrane</keyword>
<proteinExistence type="predicted"/>
<protein>
    <recommendedName>
        <fullName evidence="2">Low molecular weight protein antigen 6 PH domain-containing protein</fullName>
    </recommendedName>
</protein>
<dbReference type="InterPro" id="IPR019692">
    <property type="entry name" value="CFP-6_PH"/>
</dbReference>
<evidence type="ECO:0000313" key="3">
    <source>
        <dbReference type="EMBL" id="RIV30241.1"/>
    </source>
</evidence>
<dbReference type="PROSITE" id="PS51257">
    <property type="entry name" value="PROKAR_LIPOPROTEIN"/>
    <property type="match status" value="1"/>
</dbReference>
<feature type="transmembrane region" description="Helical" evidence="1">
    <location>
        <begin position="45"/>
        <end position="66"/>
    </location>
</feature>
<evidence type="ECO:0000259" key="2">
    <source>
        <dbReference type="Pfam" id="PF10756"/>
    </source>
</evidence>
<keyword evidence="1" id="KW-1133">Transmembrane helix</keyword>